<dbReference type="EMBL" id="DTEI01000059">
    <property type="protein sequence ID" value="HGU15681.1"/>
    <property type="molecule type" value="Genomic_DNA"/>
</dbReference>
<dbReference type="InterPro" id="IPR005883">
    <property type="entry name" value="PilM"/>
</dbReference>
<accession>A0A7V4JQ28</accession>
<dbReference type="CDD" id="cd24049">
    <property type="entry name" value="ASKHA_NBD_PilM"/>
    <property type="match status" value="1"/>
</dbReference>
<proteinExistence type="predicted"/>
<evidence type="ECO:0008006" key="2">
    <source>
        <dbReference type="Google" id="ProtNLM"/>
    </source>
</evidence>
<dbReference type="Pfam" id="PF11104">
    <property type="entry name" value="PilM_2"/>
    <property type="match status" value="1"/>
</dbReference>
<name>A0A7V4JQ28_9BACT</name>
<dbReference type="SUPFAM" id="SSF53067">
    <property type="entry name" value="Actin-like ATPase domain"/>
    <property type="match status" value="1"/>
</dbReference>
<dbReference type="PANTHER" id="PTHR32432">
    <property type="entry name" value="CELL DIVISION PROTEIN FTSA-RELATED"/>
    <property type="match status" value="1"/>
</dbReference>
<dbReference type="Gene3D" id="3.30.420.40">
    <property type="match status" value="2"/>
</dbReference>
<comment type="caution">
    <text evidence="1">The sequence shown here is derived from an EMBL/GenBank/DDBJ whole genome shotgun (WGS) entry which is preliminary data.</text>
</comment>
<dbReference type="PANTHER" id="PTHR32432:SF3">
    <property type="entry name" value="ETHANOLAMINE UTILIZATION PROTEIN EUTJ"/>
    <property type="match status" value="1"/>
</dbReference>
<sequence>MIVKKIFPKIQSIIDKSKLGKKGILAFDLGSYSIKIAEVQIIKGEPILTNFVRGRTYKNVIINGIINDFQYLLSNIQNVLDVFRSNTKIVNLSLPYDLVIFDSFKSPHIPSEEEIKTKINDEIPYKIEDVYYSYYIIPKKDFYQIFYLVAKKEIIEQYETLIKTLEYQANNIDADFVNLHNLIEAIYGEKTKVIIDWGDSKIKLLFCEKEVPIYSRELFNLGIKNLRKDIIKNLKVDVDIAEALIVNPERDNYPEVKKIYKNYIKEVLEELETTIKFVTGKFNLTIENIFLVGGGANIPNIDEIFSDSLKINTQIIDLKKLIKFSDNFDPDYTKIVKTQGAIAVATAMRDFL</sequence>
<organism evidence="1">
    <name type="scientific">Thermodesulfobacterium geofontis</name>
    <dbReference type="NCBI Taxonomy" id="1295609"/>
    <lineage>
        <taxon>Bacteria</taxon>
        <taxon>Pseudomonadati</taxon>
        <taxon>Thermodesulfobacteriota</taxon>
        <taxon>Thermodesulfobacteria</taxon>
        <taxon>Thermodesulfobacteriales</taxon>
        <taxon>Thermodesulfobacteriaceae</taxon>
        <taxon>Thermodesulfobacterium</taxon>
    </lineage>
</organism>
<dbReference type="AlphaFoldDB" id="A0A7V4JQ28"/>
<gene>
    <name evidence="1" type="ORF">ENU91_03375</name>
</gene>
<reference evidence="1" key="1">
    <citation type="journal article" date="2020" name="mSystems">
        <title>Genome- and Community-Level Interaction Insights into Carbon Utilization and Element Cycling Functions of Hydrothermarchaeota in Hydrothermal Sediment.</title>
        <authorList>
            <person name="Zhou Z."/>
            <person name="Liu Y."/>
            <person name="Xu W."/>
            <person name="Pan J."/>
            <person name="Luo Z.H."/>
            <person name="Li M."/>
        </authorList>
    </citation>
    <scope>NUCLEOTIDE SEQUENCE [LARGE SCALE GENOMIC DNA]</scope>
    <source>
        <strain evidence="1">SpSt-711</strain>
    </source>
</reference>
<evidence type="ECO:0000313" key="1">
    <source>
        <dbReference type="EMBL" id="HGU15681.1"/>
    </source>
</evidence>
<dbReference type="InterPro" id="IPR050696">
    <property type="entry name" value="FtsA/MreB"/>
</dbReference>
<dbReference type="InterPro" id="IPR043129">
    <property type="entry name" value="ATPase_NBD"/>
</dbReference>
<dbReference type="Gene3D" id="3.30.1490.300">
    <property type="match status" value="1"/>
</dbReference>
<protein>
    <recommendedName>
        <fullName evidence="2">Type IV pilus assembly protein PilM</fullName>
    </recommendedName>
</protein>